<evidence type="ECO:0000313" key="4">
    <source>
        <dbReference type="Proteomes" id="UP001230289"/>
    </source>
</evidence>
<dbReference type="EMBL" id="JAVFCB010000010">
    <property type="protein sequence ID" value="MDQ4215416.1"/>
    <property type="molecule type" value="Genomic_DNA"/>
</dbReference>
<name>A0ABU0XJW2_9MICO</name>
<feature type="domain" description="GerMN" evidence="2">
    <location>
        <begin position="213"/>
        <end position="303"/>
    </location>
</feature>
<dbReference type="SMART" id="SM00909">
    <property type="entry name" value="Germane"/>
    <property type="match status" value="1"/>
</dbReference>
<evidence type="ECO:0000256" key="1">
    <source>
        <dbReference type="SAM" id="SignalP"/>
    </source>
</evidence>
<organism evidence="3 4">
    <name type="scientific">Microbacterium capsulatum</name>
    <dbReference type="NCBI Taxonomy" id="3041921"/>
    <lineage>
        <taxon>Bacteria</taxon>
        <taxon>Bacillati</taxon>
        <taxon>Actinomycetota</taxon>
        <taxon>Actinomycetes</taxon>
        <taxon>Micrococcales</taxon>
        <taxon>Microbacteriaceae</taxon>
        <taxon>Microbacterium</taxon>
    </lineage>
</organism>
<dbReference type="InterPro" id="IPR018910">
    <property type="entry name" value="LpqB_C"/>
</dbReference>
<keyword evidence="1" id="KW-0732">Signal</keyword>
<feature type="signal peptide" evidence="1">
    <location>
        <begin position="1"/>
        <end position="23"/>
    </location>
</feature>
<evidence type="ECO:0000313" key="3">
    <source>
        <dbReference type="EMBL" id="MDQ4215416.1"/>
    </source>
</evidence>
<dbReference type="RefSeq" id="WP_308490364.1">
    <property type="nucleotide sequence ID" value="NZ_JAVFCB010000010.1"/>
</dbReference>
<protein>
    <submittedName>
        <fullName evidence="3">LpqB family beta-propeller domain-containing protein</fullName>
    </submittedName>
</protein>
<sequence>MRLGRIIRGAAVIAAALSLAACASLPMTGDVRPGLAVGQSDSGSDIAFVARGPSDGMDPEQIVRGFIDAASSPADSWSIARQFLTPAAAQTWKPDSGVTIDTALTDRRYDVPDVQKQATTATVRLSLQQTASVDENGAYASKAVNGTADLGFSLAKNADGQWRISAAPDGVVLDAQSFADAGVFAPYSLEYFDPTWTYLVPDVRWFPKRKNTASRIVQSLVGGKPSAWLTNGVRTAFTGDIALAHDAIAVDSQVAEVSLTDAALSADSATMSRMRTQLERSLIGVGVLQVKLMAGGRDLNAGTASVASTVVDSRPLVLTDKGFGYLSGGGIAPIPGVSTEVAAFSKPITAISAASGAQRVVAQASDGIVYAIADGKVDQIDGRAGLAPPTLDPFGYVWTVPQGAPASALIAWSTTVSPRPIAAQPDGSQVSGIAISRDGSRLALAVTASGLVRVEVAAVSRDDRGAPTGIGPLREVAWPAGPVMDLTWLDDTTLGVLTSDAGRTVLLEQSVGGPQKSADAPDVARVVAPSSPASNIQLLGSSGVMWVRSVTTWQLQSSNVKVLATQLGG</sequence>
<accession>A0ABU0XJW2</accession>
<dbReference type="SUPFAM" id="SSF50993">
    <property type="entry name" value="Peptidase/esterase 'gauge' domain"/>
    <property type="match status" value="1"/>
</dbReference>
<comment type="caution">
    <text evidence="3">The sequence shown here is derived from an EMBL/GenBank/DDBJ whole genome shotgun (WGS) entry which is preliminary data.</text>
</comment>
<dbReference type="PROSITE" id="PS51257">
    <property type="entry name" value="PROKAR_LIPOPROTEIN"/>
    <property type="match status" value="1"/>
</dbReference>
<dbReference type="Proteomes" id="UP001230289">
    <property type="component" value="Unassembled WGS sequence"/>
</dbReference>
<proteinExistence type="predicted"/>
<dbReference type="Pfam" id="PF25976">
    <property type="entry name" value="LpqB_N"/>
    <property type="match status" value="1"/>
</dbReference>
<keyword evidence="4" id="KW-1185">Reference proteome</keyword>
<reference evidence="3 4" key="1">
    <citation type="submission" date="2023-08" db="EMBL/GenBank/DDBJ databases">
        <title>Microbacterium sp. nov., isolated from a waste landfill.</title>
        <authorList>
            <person name="Wen W."/>
        </authorList>
    </citation>
    <scope>NUCLEOTIDE SEQUENCE [LARGE SCALE GENOMIC DNA]</scope>
    <source>
        <strain evidence="3 4">ASV81</strain>
    </source>
</reference>
<dbReference type="Pfam" id="PF10647">
    <property type="entry name" value="Gmad1"/>
    <property type="match status" value="1"/>
</dbReference>
<dbReference type="InterPro" id="IPR059026">
    <property type="entry name" value="LpqB_N"/>
</dbReference>
<feature type="chain" id="PRO_5045765832" evidence="1">
    <location>
        <begin position="24"/>
        <end position="569"/>
    </location>
</feature>
<dbReference type="InterPro" id="IPR019606">
    <property type="entry name" value="GerMN"/>
</dbReference>
<evidence type="ECO:0000259" key="2">
    <source>
        <dbReference type="SMART" id="SM00909"/>
    </source>
</evidence>
<gene>
    <name evidence="3" type="ORF">RBR11_15970</name>
</gene>